<keyword evidence="5" id="KW-1015">Disulfide bond</keyword>
<proteinExistence type="predicted"/>
<dbReference type="SUPFAM" id="SSF57196">
    <property type="entry name" value="EGF/Laminin"/>
    <property type="match status" value="1"/>
</dbReference>
<dbReference type="PANTHER" id="PTHR24039:SF28">
    <property type="entry name" value="EGF-LIKE DOMAIN-CONTAINING PROTEIN"/>
    <property type="match status" value="1"/>
</dbReference>
<keyword evidence="6" id="KW-0325">Glycoprotein</keyword>
<feature type="non-terminal residue" evidence="8">
    <location>
        <position position="726"/>
    </location>
</feature>
<comment type="caution">
    <text evidence="8">The sequence shown here is derived from an EMBL/GenBank/DDBJ whole genome shotgun (WGS) entry which is preliminary data.</text>
</comment>
<dbReference type="SMART" id="SM00179">
    <property type="entry name" value="EGF_CA"/>
    <property type="match status" value="1"/>
</dbReference>
<keyword evidence="9" id="KW-1185">Reference proteome</keyword>
<evidence type="ECO:0000256" key="4">
    <source>
        <dbReference type="ARBA" id="ARBA00022837"/>
    </source>
</evidence>
<dbReference type="PANTHER" id="PTHR24039">
    <property type="entry name" value="FIBRILLIN-RELATED"/>
    <property type="match status" value="1"/>
</dbReference>
<name>A0A7D9ETF5_PARCT</name>
<keyword evidence="3" id="KW-0677">Repeat</keyword>
<dbReference type="Gene3D" id="2.10.25.10">
    <property type="entry name" value="Laminin"/>
    <property type="match status" value="1"/>
</dbReference>
<accession>A0A7D9ETF5</accession>
<dbReference type="InterPro" id="IPR049883">
    <property type="entry name" value="NOTCH1_EGF-like"/>
</dbReference>
<evidence type="ECO:0000256" key="6">
    <source>
        <dbReference type="ARBA" id="ARBA00023180"/>
    </source>
</evidence>
<dbReference type="Gene3D" id="2.60.120.200">
    <property type="match status" value="1"/>
</dbReference>
<dbReference type="AlphaFoldDB" id="A0A7D9ETF5"/>
<dbReference type="EMBL" id="CACRXK020009780">
    <property type="protein sequence ID" value="CAB4017949.1"/>
    <property type="molecule type" value="Genomic_DNA"/>
</dbReference>
<dbReference type="InterPro" id="IPR000742">
    <property type="entry name" value="EGF"/>
</dbReference>
<comment type="caution">
    <text evidence="7">Lacks conserved residue(s) required for the propagation of feature annotation.</text>
</comment>
<dbReference type="InterPro" id="IPR000152">
    <property type="entry name" value="EGF-type_Asp/Asn_hydroxyl_site"/>
</dbReference>
<evidence type="ECO:0000313" key="8">
    <source>
        <dbReference type="EMBL" id="CAB4017949.1"/>
    </source>
</evidence>
<dbReference type="InterPro" id="IPR018097">
    <property type="entry name" value="EGF_Ca-bd_CS"/>
</dbReference>
<dbReference type="SUPFAM" id="SSF49899">
    <property type="entry name" value="Concanavalin A-like lectins/glucanases"/>
    <property type="match status" value="1"/>
</dbReference>
<dbReference type="PROSITE" id="PS50025">
    <property type="entry name" value="LAM_G_DOMAIN"/>
    <property type="match status" value="1"/>
</dbReference>
<organism evidence="8 9">
    <name type="scientific">Paramuricea clavata</name>
    <name type="common">Red gorgonian</name>
    <name type="synonym">Violescent sea-whip</name>
    <dbReference type="NCBI Taxonomy" id="317549"/>
    <lineage>
        <taxon>Eukaryota</taxon>
        <taxon>Metazoa</taxon>
        <taxon>Cnidaria</taxon>
        <taxon>Anthozoa</taxon>
        <taxon>Octocorallia</taxon>
        <taxon>Malacalcyonacea</taxon>
        <taxon>Plexauridae</taxon>
        <taxon>Paramuricea</taxon>
    </lineage>
</organism>
<keyword evidence="4" id="KW-0106">Calcium</keyword>
<dbReference type="GO" id="GO:0005509">
    <property type="term" value="F:calcium ion binding"/>
    <property type="evidence" value="ECO:0007669"/>
    <property type="project" value="InterPro"/>
</dbReference>
<gene>
    <name evidence="8" type="ORF">PACLA_8A003056</name>
</gene>
<protein>
    <submittedName>
        <fullName evidence="8">Tetratricopeptide repeat 28</fullName>
    </submittedName>
</protein>
<keyword evidence="2" id="KW-0732">Signal</keyword>
<dbReference type="SMART" id="SM00181">
    <property type="entry name" value="EGF"/>
    <property type="match status" value="1"/>
</dbReference>
<dbReference type="CDD" id="cd00054">
    <property type="entry name" value="EGF_CA"/>
    <property type="match status" value="1"/>
</dbReference>
<reference evidence="8" key="1">
    <citation type="submission" date="2020-04" db="EMBL/GenBank/DDBJ databases">
        <authorList>
            <person name="Alioto T."/>
            <person name="Alioto T."/>
            <person name="Gomez Garrido J."/>
        </authorList>
    </citation>
    <scope>NUCLEOTIDE SEQUENCE</scope>
    <source>
        <strain evidence="8">A484AB</strain>
    </source>
</reference>
<evidence type="ECO:0000313" key="9">
    <source>
        <dbReference type="Proteomes" id="UP001152795"/>
    </source>
</evidence>
<keyword evidence="1 7" id="KW-0245">EGF-like domain</keyword>
<dbReference type="InterPro" id="IPR001791">
    <property type="entry name" value="Laminin_G"/>
</dbReference>
<dbReference type="InterPro" id="IPR013320">
    <property type="entry name" value="ConA-like_dom_sf"/>
</dbReference>
<evidence type="ECO:0000256" key="7">
    <source>
        <dbReference type="PROSITE-ProRule" id="PRU00076"/>
    </source>
</evidence>
<dbReference type="InterPro" id="IPR001881">
    <property type="entry name" value="EGF-like_Ca-bd_dom"/>
</dbReference>
<dbReference type="PROSITE" id="PS50026">
    <property type="entry name" value="EGF_3"/>
    <property type="match status" value="1"/>
</dbReference>
<dbReference type="PROSITE" id="PS01187">
    <property type="entry name" value="EGF_CA"/>
    <property type="match status" value="1"/>
</dbReference>
<dbReference type="PROSITE" id="PS00010">
    <property type="entry name" value="ASX_HYDROXYL"/>
    <property type="match status" value="1"/>
</dbReference>
<evidence type="ECO:0000256" key="5">
    <source>
        <dbReference type="ARBA" id="ARBA00023157"/>
    </source>
</evidence>
<dbReference type="OrthoDB" id="9972657at2759"/>
<evidence type="ECO:0000256" key="3">
    <source>
        <dbReference type="ARBA" id="ARBA00022737"/>
    </source>
</evidence>
<evidence type="ECO:0000256" key="2">
    <source>
        <dbReference type="ARBA" id="ARBA00022729"/>
    </source>
</evidence>
<evidence type="ECO:0000256" key="1">
    <source>
        <dbReference type="ARBA" id="ARBA00022536"/>
    </source>
</evidence>
<dbReference type="Proteomes" id="UP001152795">
    <property type="component" value="Unassembled WGS sequence"/>
</dbReference>
<sequence>MGFGPEKLQSHSHIAVDTWHGINVIFAMDKVGFILNENLPAFQRSKYTGPLDVDDIFHIGGIANASDATPNVVKNLHTNFGFKGCIGLVRIDDVDYDLSYPGQHIKKQENISPCEGVQDIDECSIESEKPRCGPDVCTNTIGSFRCSCKPGYELADDVIRVCQGDWILHKTLMSVNLEIVERMRNLRSSEVIPLLDKLLDHAITKAYKKATSNTTTKIISEEKKIAEKLGLDDRIDSLATKDSFVTLKDHKPNFHNNPTCRLINPSKSEIGIINFYPSISEELLNEAITRNTTWCKKTTKSLFDVTMGSFDGAETSFNKTPRETENIKKHICKVFNITFDLRSASYKPYMKPGNTPQYVSRENNHPPSILRSIPQAINNRLSNISSDKQSFDSAIPPYQEALQKSGYDYKLDYNPQPPKPKRYRSRNIIWFNPPYNSNVITNIGYKFLQAIDDSFPPNHPLHKIFNRNTLKLSYSCMPNVHCIVSGHNKKVLNKQDKAETTKNQTSEKSSECNCPLFIKQLRLETIQKRKRPISFRNSRYKHATELKMNYCQFYILGNNIARYLNSPDECALLRTLRINMEPVNLEYSTKNIPIAQPKEYLKCLVDKTESFLRRVRWKAYHYLKPSQSPVYETFGFRTTKSPPPIKELDEFEGKIFKLIQNVKFRKTDDKLMVAADKTTNFYRLDTPSYNKLLDTIITKAYKKATLNTRTKIISKKKIAEKLGLDD</sequence>
<dbReference type="Pfam" id="PF07645">
    <property type="entry name" value="EGF_CA"/>
    <property type="match status" value="1"/>
</dbReference>